<dbReference type="Pfam" id="PF13012">
    <property type="entry name" value="MitMem_reg"/>
    <property type="match status" value="1"/>
</dbReference>
<dbReference type="AlphaFoldDB" id="A0A4P9X6K3"/>
<evidence type="ECO:0000259" key="1">
    <source>
        <dbReference type="Pfam" id="PF01398"/>
    </source>
</evidence>
<feature type="domain" description="JAB1/MPN/MOV34 metalloenzyme" evidence="1">
    <location>
        <begin position="35"/>
        <end position="141"/>
    </location>
</feature>
<gene>
    <name evidence="3" type="ORF">CXG81DRAFT_26656</name>
</gene>
<evidence type="ECO:0008006" key="5">
    <source>
        <dbReference type="Google" id="ProtNLM"/>
    </source>
</evidence>
<dbReference type="STRING" id="1555241.A0A4P9X6K3"/>
<dbReference type="InterPro" id="IPR024969">
    <property type="entry name" value="EIF3F/CSN6-like_C"/>
</dbReference>
<proteinExistence type="predicted"/>
<organism evidence="3 4">
    <name type="scientific">Caulochytrium protostelioides</name>
    <dbReference type="NCBI Taxonomy" id="1555241"/>
    <lineage>
        <taxon>Eukaryota</taxon>
        <taxon>Fungi</taxon>
        <taxon>Fungi incertae sedis</taxon>
        <taxon>Chytridiomycota</taxon>
        <taxon>Chytridiomycota incertae sedis</taxon>
        <taxon>Chytridiomycetes</taxon>
        <taxon>Caulochytriales</taxon>
        <taxon>Caulochytriaceae</taxon>
        <taxon>Caulochytrium</taxon>
    </lineage>
</organism>
<dbReference type="GO" id="GO:0031369">
    <property type="term" value="F:translation initiation factor binding"/>
    <property type="evidence" value="ECO:0007669"/>
    <property type="project" value="TreeGrafter"/>
</dbReference>
<protein>
    <recommendedName>
        <fullName evidence="5">MPN domain-containing protein</fullName>
    </recommendedName>
</protein>
<evidence type="ECO:0000259" key="2">
    <source>
        <dbReference type="Pfam" id="PF13012"/>
    </source>
</evidence>
<evidence type="ECO:0000313" key="3">
    <source>
        <dbReference type="EMBL" id="RKP00631.1"/>
    </source>
</evidence>
<dbReference type="PANTHER" id="PTHR10540">
    <property type="entry name" value="EUKARYOTIC TRANSLATION INITIATION FACTOR 3 SUBUNIT F-RELATED"/>
    <property type="match status" value="1"/>
</dbReference>
<evidence type="ECO:0000313" key="4">
    <source>
        <dbReference type="Proteomes" id="UP000274922"/>
    </source>
</evidence>
<reference evidence="4" key="1">
    <citation type="journal article" date="2018" name="Nat. Microbiol.">
        <title>Leveraging single-cell genomics to expand the fungal tree of life.</title>
        <authorList>
            <person name="Ahrendt S.R."/>
            <person name="Quandt C.A."/>
            <person name="Ciobanu D."/>
            <person name="Clum A."/>
            <person name="Salamov A."/>
            <person name="Andreopoulos B."/>
            <person name="Cheng J.F."/>
            <person name="Woyke T."/>
            <person name="Pelin A."/>
            <person name="Henrissat B."/>
            <person name="Reynolds N.K."/>
            <person name="Benny G.L."/>
            <person name="Smith M.E."/>
            <person name="James T.Y."/>
            <person name="Grigoriev I.V."/>
        </authorList>
    </citation>
    <scope>NUCLEOTIDE SEQUENCE [LARGE SCALE GENOMIC DNA]</scope>
    <source>
        <strain evidence="4">ATCC 52028</strain>
    </source>
</reference>
<feature type="domain" description="EIF3F/CSN6-like C-terminal" evidence="2">
    <location>
        <begin position="272"/>
        <end position="370"/>
    </location>
</feature>
<dbReference type="GO" id="GO:0003743">
    <property type="term" value="F:translation initiation factor activity"/>
    <property type="evidence" value="ECO:0007669"/>
    <property type="project" value="TreeGrafter"/>
</dbReference>
<dbReference type="OrthoDB" id="25498at2759"/>
<dbReference type="Gene3D" id="3.40.140.10">
    <property type="entry name" value="Cytidine Deaminase, domain 2"/>
    <property type="match status" value="1"/>
</dbReference>
<dbReference type="Proteomes" id="UP000274922">
    <property type="component" value="Unassembled WGS sequence"/>
</dbReference>
<dbReference type="Pfam" id="PF01398">
    <property type="entry name" value="JAB"/>
    <property type="match status" value="1"/>
</dbReference>
<accession>A0A4P9X6K3</accession>
<name>A0A4P9X6K3_9FUNG</name>
<dbReference type="EMBL" id="ML014206">
    <property type="protein sequence ID" value="RKP00631.1"/>
    <property type="molecule type" value="Genomic_DNA"/>
</dbReference>
<sequence length="374" mass="39284">MPAATVPSFLALDFAGPQADASPEVASAMAPASFSVSVSPVIVLSALDHYLRRLRPADRVVGAVFGVRASDNAALPLTYADDAAHVRYVSARASLPLQIEEEEDSIVVACDALRTLCDVHARTARPGEELIGWYTTTSGAASTAAGALDTKSIWLHEFFQSKIDGDAIALLIDTASFSATEAAANADPATLGVPVRCYTCAKIGAAVPEYAANLFTPILCQVTGATGTAEEEDPEQAAALYALARARDAAAEVAPAMSAAVAAGSASREPSTGSLAPVMSEMRQFETTLTHIRAMLARVQAFVSKTMDAPKISAEDARVGRYLMEVLSQMPKMADASDVEASFQGHVQDLLLVLYLANITKTQLAAAERLYKMA</sequence>
<dbReference type="PANTHER" id="PTHR10540:SF6">
    <property type="entry name" value="EUKARYOTIC TRANSLATION INITIATION FACTOR 3 SUBUNIT F"/>
    <property type="match status" value="1"/>
</dbReference>
<dbReference type="InterPro" id="IPR000555">
    <property type="entry name" value="JAMM/MPN+_dom"/>
</dbReference>
<dbReference type="GO" id="GO:0008237">
    <property type="term" value="F:metallopeptidase activity"/>
    <property type="evidence" value="ECO:0007669"/>
    <property type="project" value="InterPro"/>
</dbReference>
<dbReference type="GO" id="GO:0071541">
    <property type="term" value="C:eukaryotic translation initiation factor 3 complex, eIF3m"/>
    <property type="evidence" value="ECO:0007669"/>
    <property type="project" value="TreeGrafter"/>
</dbReference>
<keyword evidence="4" id="KW-1185">Reference proteome</keyword>